<dbReference type="InterPro" id="IPR043129">
    <property type="entry name" value="ATPase_NBD"/>
</dbReference>
<name>A0A1H3WQI4_9FIRM</name>
<evidence type="ECO:0000256" key="1">
    <source>
        <dbReference type="ARBA" id="ARBA00006479"/>
    </source>
</evidence>
<dbReference type="Gene3D" id="3.30.420.40">
    <property type="match status" value="2"/>
</dbReference>
<dbReference type="OrthoDB" id="9810372at2"/>
<dbReference type="GO" id="GO:0016301">
    <property type="term" value="F:kinase activity"/>
    <property type="evidence" value="ECO:0007669"/>
    <property type="project" value="UniProtKB-KW"/>
</dbReference>
<dbReference type="SUPFAM" id="SSF53067">
    <property type="entry name" value="Actin-like ATPase domain"/>
    <property type="match status" value="1"/>
</dbReference>
<gene>
    <name evidence="2" type="ORF">SAMN04515656_10133</name>
</gene>
<dbReference type="PANTHER" id="PTHR18964:SF149">
    <property type="entry name" value="BIFUNCTIONAL UDP-N-ACETYLGLUCOSAMINE 2-EPIMERASE_N-ACETYLMANNOSAMINE KINASE"/>
    <property type="match status" value="1"/>
</dbReference>
<keyword evidence="3" id="KW-1185">Reference proteome</keyword>
<dbReference type="RefSeq" id="WP_090303987.1">
    <property type="nucleotide sequence ID" value="NZ_FNRK01000001.1"/>
</dbReference>
<protein>
    <submittedName>
        <fullName evidence="2">Glucokinase</fullName>
    </submittedName>
</protein>
<accession>A0A1H3WQI4</accession>
<organism evidence="2 3">
    <name type="scientific">Eubacterium aggregans</name>
    <dbReference type="NCBI Taxonomy" id="81409"/>
    <lineage>
        <taxon>Bacteria</taxon>
        <taxon>Bacillati</taxon>
        <taxon>Bacillota</taxon>
        <taxon>Clostridia</taxon>
        <taxon>Eubacteriales</taxon>
        <taxon>Eubacteriaceae</taxon>
        <taxon>Eubacterium</taxon>
    </lineage>
</organism>
<proteinExistence type="inferred from homology"/>
<dbReference type="AlphaFoldDB" id="A0A1H3WQI4"/>
<reference evidence="2 3" key="1">
    <citation type="submission" date="2016-10" db="EMBL/GenBank/DDBJ databases">
        <authorList>
            <person name="de Groot N.N."/>
        </authorList>
    </citation>
    <scope>NUCLEOTIDE SEQUENCE [LARGE SCALE GENOMIC DNA]</scope>
    <source>
        <strain evidence="2 3">SR12</strain>
    </source>
</reference>
<dbReference type="InterPro" id="IPR000600">
    <property type="entry name" value="ROK"/>
</dbReference>
<keyword evidence="2" id="KW-0808">Transferase</keyword>
<dbReference type="PANTHER" id="PTHR18964">
    <property type="entry name" value="ROK (REPRESSOR, ORF, KINASE) FAMILY"/>
    <property type="match status" value="1"/>
</dbReference>
<dbReference type="Pfam" id="PF00480">
    <property type="entry name" value="ROK"/>
    <property type="match status" value="1"/>
</dbReference>
<dbReference type="Proteomes" id="UP000199394">
    <property type="component" value="Unassembled WGS sequence"/>
</dbReference>
<keyword evidence="2" id="KW-0418">Kinase</keyword>
<evidence type="ECO:0000313" key="2">
    <source>
        <dbReference type="EMBL" id="SDZ89406.1"/>
    </source>
</evidence>
<dbReference type="EMBL" id="FNRK01000001">
    <property type="protein sequence ID" value="SDZ89406.1"/>
    <property type="molecule type" value="Genomic_DNA"/>
</dbReference>
<comment type="similarity">
    <text evidence="1">Belongs to the ROK (NagC/XylR) family.</text>
</comment>
<evidence type="ECO:0000313" key="3">
    <source>
        <dbReference type="Proteomes" id="UP000199394"/>
    </source>
</evidence>
<dbReference type="STRING" id="81409.SAMN04515656_10133"/>
<sequence>MDLAIGIDIGGTNTRVALVNHQYELVKRIQFPTNRDNPGACLQQINESIRSMTCSDIVGIGMSCPGPLDLEKGRIIFTPNLSASWHGFPLVGTLEASTGFQVNLENDANLAALAEAVAGAGKTNQYVHYLTISTGIGSGFIVNKKIFHGAHGFAGEVANACMWEKGPDGEHVCQGSIEAIASGTAITRRAGLMGLAVGHAGDVARLALEGDLQAKGLIEDAKDYLANFIGCICAIEDPDTVILGGSVALKLPGFIEEIQKRVIAKALPCMKCHINIQSAVLGEDSGLIGAAILANQKSKMWHGHKTEED</sequence>